<dbReference type="Proteomes" id="UP000285138">
    <property type="component" value="Unassembled WGS sequence"/>
</dbReference>
<dbReference type="InterPro" id="IPR000652">
    <property type="entry name" value="Triosephosphate_isomerase"/>
</dbReference>
<dbReference type="InterPro" id="IPR035990">
    <property type="entry name" value="TIM_sf"/>
</dbReference>
<evidence type="ECO:0000313" key="2">
    <source>
        <dbReference type="Proteomes" id="UP000285138"/>
    </source>
</evidence>
<evidence type="ECO:0000313" key="1">
    <source>
        <dbReference type="EMBL" id="RQD74939.1"/>
    </source>
</evidence>
<dbReference type="GO" id="GO:0004807">
    <property type="term" value="F:triose-phosphate isomerase activity"/>
    <property type="evidence" value="ECO:0007669"/>
    <property type="project" value="InterPro"/>
</dbReference>
<name>A0A424YCF4_9FIRM</name>
<reference evidence="1 2" key="1">
    <citation type="submission" date="2018-08" db="EMBL/GenBank/DDBJ databases">
        <title>The metabolism and importance of syntrophic acetate oxidation coupled to methane or sulfide production in haloalkaline environments.</title>
        <authorList>
            <person name="Timmers P.H.A."/>
            <person name="Vavourakis C.D."/>
            <person name="Sorokin D.Y."/>
            <person name="Sinninghe Damste J.S."/>
            <person name="Muyzer G."/>
            <person name="Stams A.J.M."/>
            <person name="Plugge C.M."/>
        </authorList>
    </citation>
    <scope>NUCLEOTIDE SEQUENCE [LARGE SCALE GENOMIC DNA]</scope>
    <source>
        <strain evidence="1">MSAO_Bac1</strain>
    </source>
</reference>
<feature type="non-terminal residue" evidence="1">
    <location>
        <position position="33"/>
    </location>
</feature>
<dbReference type="EMBL" id="QZAA01000180">
    <property type="protein sequence ID" value="RQD74939.1"/>
    <property type="molecule type" value="Genomic_DNA"/>
</dbReference>
<organism evidence="1 2">
    <name type="scientific">Candidatus Syntrophonatronum acetioxidans</name>
    <dbReference type="NCBI Taxonomy" id="1795816"/>
    <lineage>
        <taxon>Bacteria</taxon>
        <taxon>Bacillati</taxon>
        <taxon>Bacillota</taxon>
        <taxon>Clostridia</taxon>
        <taxon>Eubacteriales</taxon>
        <taxon>Syntrophomonadaceae</taxon>
        <taxon>Candidatus Syntrophonatronum</taxon>
    </lineage>
</organism>
<proteinExistence type="predicted"/>
<sequence length="33" mass="3911">MRKPVIAGNWKMYKTLEESLSFLESCIPSCREY</sequence>
<gene>
    <name evidence="1" type="ORF">D5R97_07060</name>
</gene>
<dbReference type="PROSITE" id="PS51440">
    <property type="entry name" value="TIM_2"/>
    <property type="match status" value="1"/>
</dbReference>
<comment type="caution">
    <text evidence="1">The sequence shown here is derived from an EMBL/GenBank/DDBJ whole genome shotgun (WGS) entry which is preliminary data.</text>
</comment>
<dbReference type="SUPFAM" id="SSF51351">
    <property type="entry name" value="Triosephosphate isomerase (TIM)"/>
    <property type="match status" value="1"/>
</dbReference>
<protein>
    <submittedName>
        <fullName evidence="1">Triose-phosphate isomerase</fullName>
    </submittedName>
</protein>
<keyword evidence="1" id="KW-0413">Isomerase</keyword>
<dbReference type="AlphaFoldDB" id="A0A424YCF4"/>
<dbReference type="Pfam" id="PF00121">
    <property type="entry name" value="TIM"/>
    <property type="match status" value="1"/>
</dbReference>
<accession>A0A424YCF4</accession>